<evidence type="ECO:0000313" key="2">
    <source>
        <dbReference type="Proteomes" id="UP000800094"/>
    </source>
</evidence>
<dbReference type="Proteomes" id="UP000800094">
    <property type="component" value="Unassembled WGS sequence"/>
</dbReference>
<proteinExistence type="predicted"/>
<keyword evidence="2" id="KW-1185">Reference proteome</keyword>
<accession>A0A6A6IT88</accession>
<dbReference type="EMBL" id="ML987191">
    <property type="protein sequence ID" value="KAF2253721.1"/>
    <property type="molecule type" value="Genomic_DNA"/>
</dbReference>
<protein>
    <submittedName>
        <fullName evidence="1">Uncharacterized protein</fullName>
    </submittedName>
</protein>
<evidence type="ECO:0000313" key="1">
    <source>
        <dbReference type="EMBL" id="KAF2253721.1"/>
    </source>
</evidence>
<dbReference type="AlphaFoldDB" id="A0A6A6IT88"/>
<sequence>MAAMSNMKNLKVVKIQPILWNSAKSRFMSSKSSTLEGSTTRLASIVMSAIVLSGTRLDKFIFTRPYESGNKPSATVGCHETVFHMPPHHRALFKDLKEIDLVAAHPSMLYHQMLDTFFAFTSGPRESLTSLSIRKDAPTIDDLVLDALGTVVFPRLISFNLSVALIRYGTPSTLEKFFAKHGQLQYVQLTYLDVGATAWRSILGGLEANCRELMALRLGWLRQDNQQVAFGDS</sequence>
<organism evidence="1 2">
    <name type="scientific">Trematosphaeria pertusa</name>
    <dbReference type="NCBI Taxonomy" id="390896"/>
    <lineage>
        <taxon>Eukaryota</taxon>
        <taxon>Fungi</taxon>
        <taxon>Dikarya</taxon>
        <taxon>Ascomycota</taxon>
        <taxon>Pezizomycotina</taxon>
        <taxon>Dothideomycetes</taxon>
        <taxon>Pleosporomycetidae</taxon>
        <taxon>Pleosporales</taxon>
        <taxon>Massarineae</taxon>
        <taxon>Trematosphaeriaceae</taxon>
        <taxon>Trematosphaeria</taxon>
    </lineage>
</organism>
<dbReference type="OrthoDB" id="3786742at2759"/>
<dbReference type="GeneID" id="54574166"/>
<gene>
    <name evidence="1" type="ORF">BU26DRAFT_228965</name>
</gene>
<name>A0A6A6IT88_9PLEO</name>
<reference evidence="1" key="1">
    <citation type="journal article" date="2020" name="Stud. Mycol.">
        <title>101 Dothideomycetes genomes: a test case for predicting lifestyles and emergence of pathogens.</title>
        <authorList>
            <person name="Haridas S."/>
            <person name="Albert R."/>
            <person name="Binder M."/>
            <person name="Bloem J."/>
            <person name="Labutti K."/>
            <person name="Salamov A."/>
            <person name="Andreopoulos B."/>
            <person name="Baker S."/>
            <person name="Barry K."/>
            <person name="Bills G."/>
            <person name="Bluhm B."/>
            <person name="Cannon C."/>
            <person name="Castanera R."/>
            <person name="Culley D."/>
            <person name="Daum C."/>
            <person name="Ezra D."/>
            <person name="Gonzalez J."/>
            <person name="Henrissat B."/>
            <person name="Kuo A."/>
            <person name="Liang C."/>
            <person name="Lipzen A."/>
            <person name="Lutzoni F."/>
            <person name="Magnuson J."/>
            <person name="Mondo S."/>
            <person name="Nolan M."/>
            <person name="Ohm R."/>
            <person name="Pangilinan J."/>
            <person name="Park H.-J."/>
            <person name="Ramirez L."/>
            <person name="Alfaro M."/>
            <person name="Sun H."/>
            <person name="Tritt A."/>
            <person name="Yoshinaga Y."/>
            <person name="Zwiers L.-H."/>
            <person name="Turgeon B."/>
            <person name="Goodwin S."/>
            <person name="Spatafora J."/>
            <person name="Crous P."/>
            <person name="Grigoriev I."/>
        </authorList>
    </citation>
    <scope>NUCLEOTIDE SEQUENCE</scope>
    <source>
        <strain evidence="1">CBS 122368</strain>
    </source>
</reference>
<dbReference type="RefSeq" id="XP_033688725.1">
    <property type="nucleotide sequence ID" value="XM_033820836.1"/>
</dbReference>